<evidence type="ECO:0008006" key="3">
    <source>
        <dbReference type="Google" id="ProtNLM"/>
    </source>
</evidence>
<dbReference type="Pfam" id="PF11185">
    <property type="entry name" value="DUF2971"/>
    <property type="match status" value="1"/>
</dbReference>
<accession>A0ABN5F9Q2</accession>
<gene>
    <name evidence="1" type="ORF">BTO15_17425</name>
</gene>
<dbReference type="EMBL" id="CP019336">
    <property type="protein sequence ID" value="AUC23765.1"/>
    <property type="molecule type" value="Genomic_DNA"/>
</dbReference>
<dbReference type="InterPro" id="IPR021352">
    <property type="entry name" value="DUF2971"/>
</dbReference>
<organism evidence="1 2">
    <name type="scientific">Polaribacter sejongensis</name>
    <dbReference type="NCBI Taxonomy" id="985043"/>
    <lineage>
        <taxon>Bacteria</taxon>
        <taxon>Pseudomonadati</taxon>
        <taxon>Bacteroidota</taxon>
        <taxon>Flavobacteriia</taxon>
        <taxon>Flavobacteriales</taxon>
        <taxon>Flavobacteriaceae</taxon>
    </lineage>
</organism>
<evidence type="ECO:0000313" key="2">
    <source>
        <dbReference type="Proteomes" id="UP000232721"/>
    </source>
</evidence>
<proteinExistence type="predicted"/>
<keyword evidence="2" id="KW-1185">Reference proteome</keyword>
<reference evidence="1 2" key="1">
    <citation type="submission" date="2017-02" db="EMBL/GenBank/DDBJ databases">
        <title>Trade-off between light-utilization and light-protection in marine flavobacteria.</title>
        <authorList>
            <person name="Kumagai Y."/>
            <person name="Yoshizawa S."/>
            <person name="Kogure K."/>
            <person name="Iwasaki W."/>
        </authorList>
    </citation>
    <scope>NUCLEOTIDE SEQUENCE [LARGE SCALE GENOMIC DNA]</scope>
    <source>
        <strain evidence="1 2">KCTC 23670</strain>
    </source>
</reference>
<protein>
    <recommendedName>
        <fullName evidence="3">DUF2971 domain-containing protein</fullName>
    </recommendedName>
</protein>
<dbReference type="Proteomes" id="UP000232721">
    <property type="component" value="Chromosome"/>
</dbReference>
<dbReference type="RefSeq" id="WP_208889768.1">
    <property type="nucleotide sequence ID" value="NZ_CP019336.1"/>
</dbReference>
<name>A0ABN5F9Q2_9FLAO</name>
<evidence type="ECO:0000313" key="1">
    <source>
        <dbReference type="EMBL" id="AUC23765.1"/>
    </source>
</evidence>
<sequence>MNELKIEPYYNQPNENSFLYRYLTIDKLLDLLLSERISLVRLNLFDDKLEGSSLKHLRLNHFSELAKKDMQKQGGTFASISLTVNPTERNKRSRQRELFQDTNYASCWYIDNYESVAMWQLYSKPDSVAIKIPYKVLNKELLEGNFEINGKYEKLKFGAISYHRFKNIANVEKNNIETDIQGFIKDSSFDHEREFRIMVENKDSEKKYLENRGVLLDEDVDKLNNFNEIKVKYLKFNNFKKLPFEIIYHPECQEWHKKNIEKIISQFNIKFEIHDSELKNTFK</sequence>